<name>A0ABT9NB61_9ACTO</name>
<dbReference type="InterPro" id="IPR051813">
    <property type="entry name" value="HepT_RNase_toxin"/>
</dbReference>
<dbReference type="Proteomes" id="UP001235966">
    <property type="component" value="Unassembled WGS sequence"/>
</dbReference>
<accession>A0ABT9NB61</accession>
<protein>
    <submittedName>
        <fullName evidence="7">Uncharacterized protein with HEPN domain</fullName>
    </submittedName>
</protein>
<organism evidence="7 8">
    <name type="scientific">Arcanobacterium wilhelmae</name>
    <dbReference type="NCBI Taxonomy" id="1803177"/>
    <lineage>
        <taxon>Bacteria</taxon>
        <taxon>Bacillati</taxon>
        <taxon>Actinomycetota</taxon>
        <taxon>Actinomycetes</taxon>
        <taxon>Actinomycetales</taxon>
        <taxon>Actinomycetaceae</taxon>
        <taxon>Arcanobacterium</taxon>
    </lineage>
</organism>
<evidence type="ECO:0000313" key="7">
    <source>
        <dbReference type="EMBL" id="MDP9800938.1"/>
    </source>
</evidence>
<reference evidence="7 8" key="1">
    <citation type="submission" date="2023-07" db="EMBL/GenBank/DDBJ databases">
        <title>Sequencing the genomes of 1000 actinobacteria strains.</title>
        <authorList>
            <person name="Klenk H.-P."/>
        </authorList>
    </citation>
    <scope>NUCLEOTIDE SEQUENCE [LARGE SCALE GENOMIC DNA]</scope>
    <source>
        <strain evidence="7 8">DSM 102162</strain>
    </source>
</reference>
<comment type="similarity">
    <text evidence="6">Belongs to the HepT RNase toxin family.</text>
</comment>
<gene>
    <name evidence="7" type="ORF">J2S49_001014</name>
</gene>
<dbReference type="PANTHER" id="PTHR34139:SF1">
    <property type="entry name" value="RNASE MJ1380-RELATED"/>
    <property type="match status" value="1"/>
</dbReference>
<dbReference type="PANTHER" id="PTHR34139">
    <property type="entry name" value="UPF0331 PROTEIN MJ0127"/>
    <property type="match status" value="1"/>
</dbReference>
<evidence type="ECO:0000313" key="8">
    <source>
        <dbReference type="Proteomes" id="UP001235966"/>
    </source>
</evidence>
<proteinExistence type="inferred from homology"/>
<dbReference type="InterPro" id="IPR037038">
    <property type="entry name" value="HepT-like_sf"/>
</dbReference>
<dbReference type="Pfam" id="PF01934">
    <property type="entry name" value="HepT-like"/>
    <property type="match status" value="1"/>
</dbReference>
<keyword evidence="3" id="KW-0540">Nuclease</keyword>
<evidence type="ECO:0000256" key="1">
    <source>
        <dbReference type="ARBA" id="ARBA00022553"/>
    </source>
</evidence>
<dbReference type="EMBL" id="JAUSQW010000001">
    <property type="protein sequence ID" value="MDP9800938.1"/>
    <property type="molecule type" value="Genomic_DNA"/>
</dbReference>
<keyword evidence="1" id="KW-0597">Phosphoprotein</keyword>
<keyword evidence="8" id="KW-1185">Reference proteome</keyword>
<dbReference type="Gene3D" id="1.20.120.580">
    <property type="entry name" value="bsu32300-like"/>
    <property type="match status" value="1"/>
</dbReference>
<evidence type="ECO:0000256" key="3">
    <source>
        <dbReference type="ARBA" id="ARBA00022722"/>
    </source>
</evidence>
<sequence length="157" mass="17912">MSDDDGKFSFGFAPGSGRSTESEAYFARHGFRRSSVPFDLHVALRRLSEMLDGLEVARAIVHAGGDSFFIDNMDGEKTRYAAYYAITRVVEASQRLHSDVKEAHPEVPWSIIRQMRNKIVHFYDEIDDQVVWETLASDFPDLELAVRQIRAKLESEL</sequence>
<keyword evidence="2" id="KW-1277">Toxin-antitoxin system</keyword>
<dbReference type="RefSeq" id="WP_278058483.1">
    <property type="nucleotide sequence ID" value="NZ_CP121247.1"/>
</dbReference>
<comment type="caution">
    <text evidence="7">The sequence shown here is derived from an EMBL/GenBank/DDBJ whole genome shotgun (WGS) entry which is preliminary data.</text>
</comment>
<evidence type="ECO:0000256" key="4">
    <source>
        <dbReference type="ARBA" id="ARBA00022741"/>
    </source>
</evidence>
<evidence type="ECO:0000256" key="5">
    <source>
        <dbReference type="ARBA" id="ARBA00022801"/>
    </source>
</evidence>
<evidence type="ECO:0000256" key="2">
    <source>
        <dbReference type="ARBA" id="ARBA00022649"/>
    </source>
</evidence>
<evidence type="ECO:0000256" key="6">
    <source>
        <dbReference type="ARBA" id="ARBA00024207"/>
    </source>
</evidence>
<keyword evidence="4" id="KW-0547">Nucleotide-binding</keyword>
<keyword evidence="5" id="KW-0378">Hydrolase</keyword>
<dbReference type="InterPro" id="IPR008201">
    <property type="entry name" value="HepT-like"/>
</dbReference>